<protein>
    <recommendedName>
        <fullName evidence="4">Antitoxin</fullName>
    </recommendedName>
</protein>
<accession>H1Z0U8</accession>
<evidence type="ECO:0000313" key="3">
    <source>
        <dbReference type="Proteomes" id="UP000005741"/>
    </source>
</evidence>
<dbReference type="AlphaFoldDB" id="H1Z0U8"/>
<evidence type="ECO:0000313" key="2">
    <source>
        <dbReference type="EMBL" id="EHQ36241.1"/>
    </source>
</evidence>
<dbReference type="InParanoid" id="H1Z0U8"/>
<proteinExistence type="predicted"/>
<dbReference type="EMBL" id="CM001436">
    <property type="protein sequence ID" value="EHQ36241.1"/>
    <property type="molecule type" value="Genomic_DNA"/>
</dbReference>
<dbReference type="Proteomes" id="UP000005741">
    <property type="component" value="Chromosome"/>
</dbReference>
<dbReference type="HOGENOM" id="CLU_2204136_0_0_2"/>
<organism evidence="2 3">
    <name type="scientific">Methanoplanus limicola DSM 2279</name>
    <dbReference type="NCBI Taxonomy" id="937775"/>
    <lineage>
        <taxon>Archaea</taxon>
        <taxon>Methanobacteriati</taxon>
        <taxon>Methanobacteriota</taxon>
        <taxon>Stenosarchaea group</taxon>
        <taxon>Methanomicrobia</taxon>
        <taxon>Methanomicrobiales</taxon>
        <taxon>Methanomicrobiaceae</taxon>
        <taxon>Methanoplanus</taxon>
    </lineage>
</organism>
<dbReference type="Pfam" id="PF02697">
    <property type="entry name" value="VAPB_antitox"/>
    <property type="match status" value="1"/>
</dbReference>
<gene>
    <name evidence="2" type="ORF">Metlim_2168</name>
</gene>
<keyword evidence="3" id="KW-1185">Reference proteome</keyword>
<evidence type="ECO:0008006" key="4">
    <source>
        <dbReference type="Google" id="ProtNLM"/>
    </source>
</evidence>
<name>H1Z0U8_9EURY</name>
<keyword evidence="1" id="KW-1277">Toxin-antitoxin system</keyword>
<dbReference type="STRING" id="937775.Metlim_2168"/>
<evidence type="ECO:0000256" key="1">
    <source>
        <dbReference type="ARBA" id="ARBA00022649"/>
    </source>
</evidence>
<dbReference type="InterPro" id="IPR003847">
    <property type="entry name" value="Put_antitoxin"/>
</dbReference>
<sequence length="107" mass="12420">MGIAEFLTAGSPVQQPGNISVFTSFCIIKIIINYTQLYIANMTKTVSLSDEAYERMKHWKKENESFSSVVMRYLPDTRPFKEVLKEYEKDRKGLTDEEADQMLKDIE</sequence>
<reference evidence="2 3" key="1">
    <citation type="submission" date="2011-10" db="EMBL/GenBank/DDBJ databases">
        <title>The Improved High-Quality Draft genome of Methanoplanus limicola DSM 2279.</title>
        <authorList>
            <consortium name="US DOE Joint Genome Institute (JGI-PGF)"/>
            <person name="Lucas S."/>
            <person name="Copeland A."/>
            <person name="Lapidus A."/>
            <person name="Glavina del Rio T."/>
            <person name="Dalin E."/>
            <person name="Tice H."/>
            <person name="Bruce D."/>
            <person name="Goodwin L."/>
            <person name="Pitluck S."/>
            <person name="Peters L."/>
            <person name="Mikhailova N."/>
            <person name="Lu M."/>
            <person name="Kyrpides N."/>
            <person name="Mavromatis K."/>
            <person name="Ivanova N."/>
            <person name="Markowitz V."/>
            <person name="Cheng J.-F."/>
            <person name="Hugenholtz P."/>
            <person name="Woyke T."/>
            <person name="Wu D."/>
            <person name="Wirth R."/>
            <person name="Brambilla E.-M."/>
            <person name="Klenk H.-P."/>
            <person name="Eisen J.A."/>
        </authorList>
    </citation>
    <scope>NUCLEOTIDE SEQUENCE [LARGE SCALE GENOMIC DNA]</scope>
    <source>
        <strain evidence="2 3">DSM 2279</strain>
    </source>
</reference>